<dbReference type="PROSITE" id="PS50862">
    <property type="entry name" value="AA_TRNA_LIGASE_II"/>
    <property type="match status" value="1"/>
</dbReference>
<feature type="binding site" evidence="8">
    <location>
        <position position="448"/>
    </location>
    <ligand>
        <name>L-aspartate</name>
        <dbReference type="ChEBI" id="CHEBI:29991"/>
    </ligand>
</feature>
<dbReference type="GO" id="GO:0005524">
    <property type="term" value="F:ATP binding"/>
    <property type="evidence" value="ECO:0007669"/>
    <property type="project" value="UniProtKB-UniRule"/>
</dbReference>
<dbReference type="Gene3D" id="3.30.1360.30">
    <property type="entry name" value="GAD-like domain"/>
    <property type="match status" value="1"/>
</dbReference>
<evidence type="ECO:0000259" key="9">
    <source>
        <dbReference type="PROSITE" id="PS50862"/>
    </source>
</evidence>
<feature type="binding site" evidence="8">
    <location>
        <position position="228"/>
    </location>
    <ligand>
        <name>ATP</name>
        <dbReference type="ChEBI" id="CHEBI:30616"/>
    </ligand>
</feature>
<evidence type="ECO:0000256" key="3">
    <source>
        <dbReference type="ARBA" id="ARBA00022598"/>
    </source>
</evidence>
<evidence type="ECO:0000256" key="5">
    <source>
        <dbReference type="ARBA" id="ARBA00022840"/>
    </source>
</evidence>
<dbReference type="Gene3D" id="3.30.930.10">
    <property type="entry name" value="Bira Bifunctional Protein, Domain 2"/>
    <property type="match status" value="1"/>
</dbReference>
<dbReference type="InterPro" id="IPR004115">
    <property type="entry name" value="GAD-like_sf"/>
</dbReference>
<sequence>MRSHYCGQLNETLVDQQVTLCGWVHRRRDHGGVIFLDLRDRDGLAQVVVDPDTAEAFSTADRARNEFVLRITGRVRLRPEGTQNPNMPTGMIEVLAKDVEVLNTAATPPFQLDEHGKVGEETRLKHRYIDLRRPEMIDKLRLRSRISHSVRAFLEGQGFLDIETPILTRATPEGARDYLVPSRTHAGSFFALPQSPQLFKQLLMVSGVDRYYQIAKCFRDEDLRADRQPEFTQIDLEASFVDEDDVMAITETMIRQLFQEVLDVELPLFPRMPYAEAMSRFGSDKPDLRIPLELTDVDDLMKDVDFKVFSGPAQADDGRVAALKVPGGAKLSRKEIDEYTKFVGIYGARGLAWIKVNERAKGIEGLQSPIVKFMDGIIEDLLDRVEAQDGDIIFFGADNARIVNEAIGALRVKLGEDLELYTREWAPLWVVDFPMFEEDGNGRMQALHHPFTAPSCDVDTLRDRPAEALSKAYDMVLNGTELGGGSIRIHDHGMQRAVLDVLGIGEEEADEKFGFLLDALQYGAPPHGGLAFGLDRLVMLMTGAKTIREVIAFPKTQSAACLMTDAPGVVSPTQLKELNIRLRQKAKPEGEQGA</sequence>
<dbReference type="GO" id="GO:0050560">
    <property type="term" value="F:aspartate-tRNA(Asn) ligase activity"/>
    <property type="evidence" value="ECO:0007669"/>
    <property type="project" value="UniProtKB-EC"/>
</dbReference>
<dbReference type="PANTHER" id="PTHR22594:SF5">
    <property type="entry name" value="ASPARTATE--TRNA LIGASE, MITOCHONDRIAL"/>
    <property type="match status" value="1"/>
</dbReference>
<dbReference type="EC" id="6.1.1.23" evidence="8"/>
<keyword evidence="2 8" id="KW-0963">Cytoplasm</keyword>
<protein>
    <recommendedName>
        <fullName evidence="8">Aspartate--tRNA(Asp/Asn) ligase</fullName>
        <ecNumber evidence="8">6.1.1.23</ecNumber>
    </recommendedName>
    <alternativeName>
        <fullName evidence="8">Aspartyl-tRNA synthetase</fullName>
        <shortName evidence="8">AspRS</shortName>
    </alternativeName>
    <alternativeName>
        <fullName evidence="8">Non-discriminating aspartyl-tRNA synthetase</fullName>
        <shortName evidence="8">ND-AspRS</shortName>
    </alternativeName>
</protein>
<feature type="binding site" evidence="8">
    <location>
        <position position="219"/>
    </location>
    <ligand>
        <name>L-aspartate</name>
        <dbReference type="ChEBI" id="CHEBI:29991"/>
    </ligand>
</feature>
<evidence type="ECO:0000256" key="7">
    <source>
        <dbReference type="ARBA" id="ARBA00023146"/>
    </source>
</evidence>
<dbReference type="RefSeq" id="WP_112055278.1">
    <property type="nucleotide sequence ID" value="NZ_QLSX01000007.1"/>
</dbReference>
<dbReference type="Pfam" id="PF00152">
    <property type="entry name" value="tRNA-synt_2"/>
    <property type="match status" value="1"/>
</dbReference>
<evidence type="ECO:0000313" key="11">
    <source>
        <dbReference type="Proteomes" id="UP000249700"/>
    </source>
</evidence>
<dbReference type="SUPFAM" id="SSF50249">
    <property type="entry name" value="Nucleic acid-binding proteins"/>
    <property type="match status" value="1"/>
</dbReference>
<dbReference type="InterPro" id="IPR002312">
    <property type="entry name" value="Asp/Asn-tRNA-synth_IIb"/>
</dbReference>
<dbReference type="NCBIfam" id="NF001750">
    <property type="entry name" value="PRK00476.1"/>
    <property type="match status" value="1"/>
</dbReference>
<dbReference type="PANTHER" id="PTHR22594">
    <property type="entry name" value="ASPARTYL/LYSYL-TRNA SYNTHETASE"/>
    <property type="match status" value="1"/>
</dbReference>
<feature type="binding site" evidence="8">
    <location>
        <begin position="219"/>
        <end position="221"/>
    </location>
    <ligand>
        <name>ATP</name>
        <dbReference type="ChEBI" id="CHEBI:30616"/>
    </ligand>
</feature>
<dbReference type="EMBL" id="QLSX01000007">
    <property type="protein sequence ID" value="RAR60294.1"/>
    <property type="molecule type" value="Genomic_DNA"/>
</dbReference>
<comment type="function">
    <text evidence="8">Aspartyl-tRNA synthetase with relaxed tRNA specificity since it is able to aspartylate not only its cognate tRNA(Asp) but also tRNA(Asn). Reaction proceeds in two steps: L-aspartate is first activated by ATP to form Asp-AMP and then transferred to the acceptor end of tRNA(Asp/Asn).</text>
</comment>
<evidence type="ECO:0000256" key="2">
    <source>
        <dbReference type="ARBA" id="ARBA00022490"/>
    </source>
</evidence>
<dbReference type="GO" id="GO:0003676">
    <property type="term" value="F:nucleic acid binding"/>
    <property type="evidence" value="ECO:0007669"/>
    <property type="project" value="InterPro"/>
</dbReference>
<dbReference type="Pfam" id="PF01336">
    <property type="entry name" value="tRNA_anti-codon"/>
    <property type="match status" value="1"/>
</dbReference>
<dbReference type="CDD" id="cd04317">
    <property type="entry name" value="EcAspRS_like_N"/>
    <property type="match status" value="1"/>
</dbReference>
<dbReference type="GO" id="GO:0005737">
    <property type="term" value="C:cytoplasm"/>
    <property type="evidence" value="ECO:0007669"/>
    <property type="project" value="UniProtKB-SubCell"/>
</dbReference>
<keyword evidence="7 8" id="KW-0030">Aminoacyl-tRNA synthetase</keyword>
<keyword evidence="6 8" id="KW-0648">Protein biosynthesis</keyword>
<dbReference type="Gene3D" id="2.40.50.140">
    <property type="entry name" value="Nucleic acid-binding proteins"/>
    <property type="match status" value="1"/>
</dbReference>
<dbReference type="InterPro" id="IPR047089">
    <property type="entry name" value="Asp-tRNA-ligase_1_N"/>
</dbReference>
<evidence type="ECO:0000256" key="8">
    <source>
        <dbReference type="HAMAP-Rule" id="MF_00044"/>
    </source>
</evidence>
<dbReference type="SUPFAM" id="SSF55681">
    <property type="entry name" value="Class II aaRS and biotin synthetases"/>
    <property type="match status" value="1"/>
</dbReference>
<dbReference type="NCBIfam" id="TIGR00459">
    <property type="entry name" value="aspS_bact"/>
    <property type="match status" value="1"/>
</dbReference>
<comment type="catalytic activity">
    <reaction evidence="8">
        <text>tRNA(Asx) + L-aspartate + ATP = L-aspartyl-tRNA(Asx) + AMP + diphosphate</text>
        <dbReference type="Rhea" id="RHEA:18349"/>
        <dbReference type="Rhea" id="RHEA-COMP:9710"/>
        <dbReference type="Rhea" id="RHEA-COMP:9711"/>
        <dbReference type="ChEBI" id="CHEBI:29991"/>
        <dbReference type="ChEBI" id="CHEBI:30616"/>
        <dbReference type="ChEBI" id="CHEBI:33019"/>
        <dbReference type="ChEBI" id="CHEBI:78442"/>
        <dbReference type="ChEBI" id="CHEBI:78516"/>
        <dbReference type="ChEBI" id="CHEBI:456215"/>
        <dbReference type="EC" id="6.1.1.23"/>
    </reaction>
</comment>
<feature type="site" description="Important for tRNA non-discrimination" evidence="8">
    <location>
        <position position="30"/>
    </location>
</feature>
<feature type="binding site" evidence="8">
    <location>
        <begin position="533"/>
        <end position="536"/>
    </location>
    <ligand>
        <name>ATP</name>
        <dbReference type="ChEBI" id="CHEBI:30616"/>
    </ligand>
</feature>
<evidence type="ECO:0000256" key="6">
    <source>
        <dbReference type="ARBA" id="ARBA00022917"/>
    </source>
</evidence>
<proteinExistence type="inferred from homology"/>
<evidence type="ECO:0000256" key="4">
    <source>
        <dbReference type="ARBA" id="ARBA00022741"/>
    </source>
</evidence>
<comment type="similarity">
    <text evidence="1 8">Belongs to the class-II aminoacyl-tRNA synthetase family. Type 1 subfamily.</text>
</comment>
<evidence type="ECO:0000256" key="1">
    <source>
        <dbReference type="ARBA" id="ARBA00006303"/>
    </source>
</evidence>
<dbReference type="AlphaFoldDB" id="A0A328XM11"/>
<dbReference type="CDD" id="cd00777">
    <property type="entry name" value="AspRS_core"/>
    <property type="match status" value="1"/>
</dbReference>
<feature type="binding site" evidence="8">
    <location>
        <position position="488"/>
    </location>
    <ligand>
        <name>L-aspartate</name>
        <dbReference type="ChEBI" id="CHEBI:29991"/>
    </ligand>
</feature>
<comment type="subcellular location">
    <subcellularLocation>
        <location evidence="8">Cytoplasm</location>
    </subcellularLocation>
</comment>
<dbReference type="InterPro" id="IPR004524">
    <property type="entry name" value="Asp-tRNA-ligase_1"/>
</dbReference>
<reference evidence="10 11" key="1">
    <citation type="submission" date="2018-06" db="EMBL/GenBank/DDBJ databases">
        <title>Comparative analysis of microorganisms from saline springs in Andes Mountain Range, Colombia.</title>
        <authorList>
            <person name="Rubin E."/>
        </authorList>
    </citation>
    <scope>NUCLEOTIDE SEQUENCE [LARGE SCALE GENOMIC DNA]</scope>
    <source>
        <strain evidence="10 11">USBA-857</strain>
    </source>
</reference>
<dbReference type="InterPro" id="IPR047090">
    <property type="entry name" value="AspRS_core"/>
</dbReference>
<dbReference type="GO" id="GO:0006422">
    <property type="term" value="P:aspartyl-tRNA aminoacylation"/>
    <property type="evidence" value="ECO:0007669"/>
    <property type="project" value="UniProtKB-UniRule"/>
</dbReference>
<organism evidence="10 11">
    <name type="scientific">Onishia taeanensis</name>
    <dbReference type="NCBI Taxonomy" id="284577"/>
    <lineage>
        <taxon>Bacteria</taxon>
        <taxon>Pseudomonadati</taxon>
        <taxon>Pseudomonadota</taxon>
        <taxon>Gammaproteobacteria</taxon>
        <taxon>Oceanospirillales</taxon>
        <taxon>Halomonadaceae</taxon>
        <taxon>Onishia</taxon>
    </lineage>
</organism>
<dbReference type="OrthoDB" id="9802326at2"/>
<keyword evidence="5 8" id="KW-0067">ATP-binding</keyword>
<dbReference type="HAMAP" id="MF_00044">
    <property type="entry name" value="Asp_tRNA_synth_type1"/>
    <property type="match status" value="1"/>
</dbReference>
<feature type="region of interest" description="Aspartate" evidence="8">
    <location>
        <begin position="197"/>
        <end position="200"/>
    </location>
</feature>
<dbReference type="SUPFAM" id="SSF55261">
    <property type="entry name" value="GAD domain-like"/>
    <property type="match status" value="1"/>
</dbReference>
<dbReference type="InterPro" id="IPR004365">
    <property type="entry name" value="NA-bd_OB_tRNA"/>
</dbReference>
<dbReference type="PRINTS" id="PR01042">
    <property type="entry name" value="TRNASYNTHASP"/>
</dbReference>
<feature type="binding site" evidence="8">
    <location>
        <position position="481"/>
    </location>
    <ligand>
        <name>ATP</name>
        <dbReference type="ChEBI" id="CHEBI:30616"/>
    </ligand>
</feature>
<feature type="domain" description="Aminoacyl-transfer RNA synthetases class-II family profile" evidence="9">
    <location>
        <begin position="140"/>
        <end position="554"/>
    </location>
</feature>
<gene>
    <name evidence="8" type="primary">aspS</name>
    <name evidence="10" type="ORF">BCL93_10798</name>
</gene>
<comment type="subunit">
    <text evidence="8">Homodimer.</text>
</comment>
<dbReference type="InterPro" id="IPR029351">
    <property type="entry name" value="GAD_dom"/>
</dbReference>
<keyword evidence="4 8" id="KW-0547">Nucleotide-binding</keyword>
<evidence type="ECO:0000313" key="10">
    <source>
        <dbReference type="EMBL" id="RAR60294.1"/>
    </source>
</evidence>
<comment type="caution">
    <text evidence="10">The sequence shown here is derived from an EMBL/GenBank/DDBJ whole genome shotgun (WGS) entry which is preliminary data.</text>
</comment>
<dbReference type="GO" id="GO:0004815">
    <property type="term" value="F:aspartate-tRNA ligase activity"/>
    <property type="evidence" value="ECO:0007669"/>
    <property type="project" value="UniProtKB-UniRule"/>
</dbReference>
<dbReference type="Pfam" id="PF02938">
    <property type="entry name" value="GAD"/>
    <property type="match status" value="1"/>
</dbReference>
<dbReference type="InterPro" id="IPR006195">
    <property type="entry name" value="aa-tRNA-synth_II"/>
</dbReference>
<accession>A0A328XM11</accession>
<dbReference type="Proteomes" id="UP000249700">
    <property type="component" value="Unassembled WGS sequence"/>
</dbReference>
<feature type="binding site" evidence="8">
    <location>
        <position position="173"/>
    </location>
    <ligand>
        <name>L-aspartate</name>
        <dbReference type="ChEBI" id="CHEBI:29991"/>
    </ligand>
</feature>
<dbReference type="InterPro" id="IPR045864">
    <property type="entry name" value="aa-tRNA-synth_II/BPL/LPL"/>
</dbReference>
<dbReference type="InterPro" id="IPR004364">
    <property type="entry name" value="Aa-tRNA-synt_II"/>
</dbReference>
<dbReference type="InterPro" id="IPR012340">
    <property type="entry name" value="NA-bd_OB-fold"/>
</dbReference>
<keyword evidence="3 8" id="KW-0436">Ligase</keyword>
<feature type="site" description="Important for tRNA non-discrimination" evidence="8">
    <location>
        <position position="81"/>
    </location>
</feature>
<name>A0A328XM11_9GAMM</name>